<dbReference type="AlphaFoldDB" id="A0A166GQ72"/>
<accession>A0A166GQ72</accession>
<organism evidence="1 2">
    <name type="scientific">Sistotremastrum suecicum HHB10207 ss-3</name>
    <dbReference type="NCBI Taxonomy" id="1314776"/>
    <lineage>
        <taxon>Eukaryota</taxon>
        <taxon>Fungi</taxon>
        <taxon>Dikarya</taxon>
        <taxon>Basidiomycota</taxon>
        <taxon>Agaricomycotina</taxon>
        <taxon>Agaricomycetes</taxon>
        <taxon>Sistotremastrales</taxon>
        <taxon>Sistotremastraceae</taxon>
        <taxon>Sistotremastrum</taxon>
    </lineage>
</organism>
<reference evidence="1 2" key="1">
    <citation type="journal article" date="2016" name="Mol. Biol. Evol.">
        <title>Comparative Genomics of Early-Diverging Mushroom-Forming Fungi Provides Insights into the Origins of Lignocellulose Decay Capabilities.</title>
        <authorList>
            <person name="Nagy L.G."/>
            <person name="Riley R."/>
            <person name="Tritt A."/>
            <person name="Adam C."/>
            <person name="Daum C."/>
            <person name="Floudas D."/>
            <person name="Sun H."/>
            <person name="Yadav J.S."/>
            <person name="Pangilinan J."/>
            <person name="Larsson K.H."/>
            <person name="Matsuura K."/>
            <person name="Barry K."/>
            <person name="Labutti K."/>
            <person name="Kuo R."/>
            <person name="Ohm R.A."/>
            <person name="Bhattacharya S.S."/>
            <person name="Shirouzu T."/>
            <person name="Yoshinaga Y."/>
            <person name="Martin F.M."/>
            <person name="Grigoriev I.V."/>
            <person name="Hibbett D.S."/>
        </authorList>
    </citation>
    <scope>NUCLEOTIDE SEQUENCE [LARGE SCALE GENOMIC DNA]</scope>
    <source>
        <strain evidence="1 2">HHB10207 ss-3</strain>
    </source>
</reference>
<dbReference type="OrthoDB" id="94039at2759"/>
<dbReference type="InterPro" id="IPR029058">
    <property type="entry name" value="AB_hydrolase_fold"/>
</dbReference>
<proteinExistence type="predicted"/>
<evidence type="ECO:0008006" key="3">
    <source>
        <dbReference type="Google" id="ProtNLM"/>
    </source>
</evidence>
<dbReference type="Gene3D" id="3.40.50.1820">
    <property type="entry name" value="alpha/beta hydrolase"/>
    <property type="match status" value="1"/>
</dbReference>
<dbReference type="SUPFAM" id="SSF53474">
    <property type="entry name" value="alpha/beta-Hydrolases"/>
    <property type="match status" value="1"/>
</dbReference>
<dbReference type="Proteomes" id="UP000076798">
    <property type="component" value="Unassembled WGS sequence"/>
</dbReference>
<gene>
    <name evidence="1" type="ORF">SISSUDRAFT_1042122</name>
</gene>
<protein>
    <recommendedName>
        <fullName evidence="3">AB hydrolase-1 domain-containing protein</fullName>
    </recommendedName>
</protein>
<name>A0A166GQ72_9AGAM</name>
<dbReference type="EMBL" id="KV428017">
    <property type="protein sequence ID" value="KZT41901.1"/>
    <property type="molecule type" value="Genomic_DNA"/>
</dbReference>
<evidence type="ECO:0000313" key="2">
    <source>
        <dbReference type="Proteomes" id="UP000076798"/>
    </source>
</evidence>
<keyword evidence="2" id="KW-1185">Reference proteome</keyword>
<evidence type="ECO:0000313" key="1">
    <source>
        <dbReference type="EMBL" id="KZT41901.1"/>
    </source>
</evidence>
<sequence>MIYEPTTGIFVSHSEVNLVHRSHTRPGPIQEYSKAAYTYLTGKPGGHDLSKRRLVLIGHSFGAVIIPFLTQMQPKIHFDSIILGDPVISPRGREKDLVGKFFMDGSISRKDIWTNREEAREYLDGNKTFKHWPSAMKRLFVVRITDFQLVQYDITRKPRITP</sequence>